<sequence>MALFKSAVSLPGKDTEFGRASEAFSRDLAKLGLRIMDQTTSVIAGTRRNNIDAEWKVLVGFETGVTIAAGVGIVVFPTAFPRALVTVQAWSTTIINLSLANTDLTQFEFARIGGGPPTLDVTYLAVGY</sequence>
<evidence type="ECO:0000313" key="1">
    <source>
        <dbReference type="EMBL" id="KKN33772.1"/>
    </source>
</evidence>
<proteinExistence type="predicted"/>
<reference evidence="1" key="1">
    <citation type="journal article" date="2015" name="Nature">
        <title>Complex archaea that bridge the gap between prokaryotes and eukaryotes.</title>
        <authorList>
            <person name="Spang A."/>
            <person name="Saw J.H."/>
            <person name="Jorgensen S.L."/>
            <person name="Zaremba-Niedzwiedzka K."/>
            <person name="Martijn J."/>
            <person name="Lind A.E."/>
            <person name="van Eijk R."/>
            <person name="Schleper C."/>
            <person name="Guy L."/>
            <person name="Ettema T.J."/>
        </authorList>
    </citation>
    <scope>NUCLEOTIDE SEQUENCE</scope>
</reference>
<organism evidence="1">
    <name type="scientific">marine sediment metagenome</name>
    <dbReference type="NCBI Taxonomy" id="412755"/>
    <lineage>
        <taxon>unclassified sequences</taxon>
        <taxon>metagenomes</taxon>
        <taxon>ecological metagenomes</taxon>
    </lineage>
</organism>
<comment type="caution">
    <text evidence="1">The sequence shown here is derived from an EMBL/GenBank/DDBJ whole genome shotgun (WGS) entry which is preliminary data.</text>
</comment>
<name>A0A0F9Q9S7_9ZZZZ</name>
<protein>
    <submittedName>
        <fullName evidence="1">Uncharacterized protein</fullName>
    </submittedName>
</protein>
<gene>
    <name evidence="1" type="ORF">LCGC14_0800310</name>
</gene>
<dbReference type="EMBL" id="LAZR01002152">
    <property type="protein sequence ID" value="KKN33772.1"/>
    <property type="molecule type" value="Genomic_DNA"/>
</dbReference>
<dbReference type="AlphaFoldDB" id="A0A0F9Q9S7"/>
<accession>A0A0F9Q9S7</accession>